<dbReference type="Gene3D" id="3.90.550.10">
    <property type="entry name" value="Spore Coat Polysaccharide Biosynthesis Protein SpsA, Chain A"/>
    <property type="match status" value="1"/>
</dbReference>
<dbReference type="PANTHER" id="PTHR22916:SF3">
    <property type="entry name" value="UDP-GLCNAC:BETAGAL BETA-1,3-N-ACETYLGLUCOSAMINYLTRANSFERASE-LIKE PROTEIN 1"/>
    <property type="match status" value="1"/>
</dbReference>
<dbReference type="PANTHER" id="PTHR22916">
    <property type="entry name" value="GLYCOSYLTRANSFERASE"/>
    <property type="match status" value="1"/>
</dbReference>
<keyword evidence="2" id="KW-0808">Transferase</keyword>
<keyword evidence="2" id="KW-0328">Glycosyltransferase</keyword>
<sequence length="263" mass="30863">MITVFTPTYNRAYIIEKLYESLCWQTCKDFEWLVVDDGSRDNTKELINSFMAEGRVNIRYIYQENGGKQRAINRGVHSAKGDLFFIVDSDDFITSDAIEKISSSWNEIRNNGKYAGLCYRKIRMSTLEVIGDSFPCSVLDSDSLTLAYHYNLNIDKAEVFITNILKRFPFPEIEGEKFVPEALVWYRIASAGFKLRCIDEGVYCCEYLPDGLTQNFHQNLKRNNRGFYLFYRELLFYHEVPVFPYKIKALVRLIQCYFYNLLK</sequence>
<dbReference type="EC" id="2.4.1.212" evidence="2"/>
<proteinExistence type="predicted"/>
<organism evidence="2 4">
    <name type="scientific">Bacteroides caccae</name>
    <dbReference type="NCBI Taxonomy" id="47678"/>
    <lineage>
        <taxon>Bacteria</taxon>
        <taxon>Pseudomonadati</taxon>
        <taxon>Bacteroidota</taxon>
        <taxon>Bacteroidia</taxon>
        <taxon>Bacteroidales</taxon>
        <taxon>Bacteroidaceae</taxon>
        <taxon>Bacteroides</taxon>
    </lineage>
</organism>
<dbReference type="CDD" id="cd00761">
    <property type="entry name" value="Glyco_tranf_GTA_type"/>
    <property type="match status" value="1"/>
</dbReference>
<evidence type="ECO:0000313" key="2">
    <source>
        <dbReference type="EMBL" id="CUQ52876.1"/>
    </source>
</evidence>
<dbReference type="Pfam" id="PF00535">
    <property type="entry name" value="Glycos_transf_2"/>
    <property type="match status" value="1"/>
</dbReference>
<dbReference type="RefSeq" id="WP_055256848.1">
    <property type="nucleotide sequence ID" value="NZ_CAXSSI010000025.1"/>
</dbReference>
<evidence type="ECO:0000313" key="5">
    <source>
        <dbReference type="Proteomes" id="UP000427825"/>
    </source>
</evidence>
<feature type="domain" description="Glycosyltransferase 2-like" evidence="1">
    <location>
        <begin position="3"/>
        <end position="107"/>
    </location>
</feature>
<evidence type="ECO:0000259" key="1">
    <source>
        <dbReference type="Pfam" id="PF00535"/>
    </source>
</evidence>
<gene>
    <name evidence="2" type="primary">hyaD_3</name>
    <name evidence="2" type="ORF">ERS852558_04209</name>
    <name evidence="3" type="ORF">F2Y39_22660</name>
</gene>
<dbReference type="Proteomes" id="UP000427825">
    <property type="component" value="Unassembled WGS sequence"/>
</dbReference>
<dbReference type="GO" id="GO:0050501">
    <property type="term" value="F:hyaluronan synthase activity"/>
    <property type="evidence" value="ECO:0007669"/>
    <property type="project" value="UniProtKB-EC"/>
</dbReference>
<reference evidence="3 5" key="2">
    <citation type="journal article" date="2019" name="Nat. Med.">
        <title>A library of human gut bacterial isolates paired with longitudinal multiomics data enables mechanistic microbiome research.</title>
        <authorList>
            <person name="Poyet M."/>
            <person name="Groussin M."/>
            <person name="Gibbons S.M."/>
            <person name="Avila-Pacheco J."/>
            <person name="Jiang X."/>
            <person name="Kearney S.M."/>
            <person name="Perrotta A.R."/>
            <person name="Berdy B."/>
            <person name="Zhao S."/>
            <person name="Lieberman T.D."/>
            <person name="Swanson P.K."/>
            <person name="Smith M."/>
            <person name="Roesemann S."/>
            <person name="Alexander J.E."/>
            <person name="Rich S.A."/>
            <person name="Livny J."/>
            <person name="Vlamakis H."/>
            <person name="Clish C."/>
            <person name="Bullock K."/>
            <person name="Deik A."/>
            <person name="Scott J."/>
            <person name="Pierce K.A."/>
            <person name="Xavier R.J."/>
            <person name="Alm E.J."/>
        </authorList>
    </citation>
    <scope>NUCLEOTIDE SEQUENCE [LARGE SCALE GENOMIC DNA]</scope>
    <source>
        <strain evidence="3 5">BIOML-A25</strain>
    </source>
</reference>
<dbReference type="InterPro" id="IPR029044">
    <property type="entry name" value="Nucleotide-diphossugar_trans"/>
</dbReference>
<dbReference type="EMBL" id="CZBL01000023">
    <property type="protein sequence ID" value="CUQ52876.1"/>
    <property type="molecule type" value="Genomic_DNA"/>
</dbReference>
<dbReference type="AlphaFoldDB" id="A0A174X5B5"/>
<name>A0A174X5B5_9BACE</name>
<dbReference type="Proteomes" id="UP000095725">
    <property type="component" value="Unassembled WGS sequence"/>
</dbReference>
<accession>A0A174X5B5</accession>
<protein>
    <submittedName>
        <fullName evidence="3">Glycosyltransferase family 2 protein</fullName>
    </submittedName>
    <submittedName>
        <fullName evidence="2">LPS biosynthesis related glycosyltransferase</fullName>
        <ecNumber evidence="2">2.4.1.212</ecNumber>
    </submittedName>
</protein>
<reference evidence="2 4" key="1">
    <citation type="submission" date="2015-09" db="EMBL/GenBank/DDBJ databases">
        <authorList>
            <consortium name="Pathogen Informatics"/>
        </authorList>
    </citation>
    <scope>NUCLEOTIDE SEQUENCE [LARGE SCALE GENOMIC DNA]</scope>
    <source>
        <strain evidence="2 4">2789STDY5834946</strain>
    </source>
</reference>
<dbReference type="SUPFAM" id="SSF53448">
    <property type="entry name" value="Nucleotide-diphospho-sugar transferases"/>
    <property type="match status" value="1"/>
</dbReference>
<evidence type="ECO:0000313" key="4">
    <source>
        <dbReference type="Proteomes" id="UP000095725"/>
    </source>
</evidence>
<evidence type="ECO:0000313" key="3">
    <source>
        <dbReference type="EMBL" id="KAA5469619.1"/>
    </source>
</evidence>
<dbReference type="EMBL" id="VVYJ01000028">
    <property type="protein sequence ID" value="KAA5469619.1"/>
    <property type="molecule type" value="Genomic_DNA"/>
</dbReference>
<dbReference type="InterPro" id="IPR001173">
    <property type="entry name" value="Glyco_trans_2-like"/>
</dbReference>